<comment type="caution">
    <text evidence="4">The sequence shown here is derived from an EMBL/GenBank/DDBJ whole genome shotgun (WGS) entry which is preliminary data.</text>
</comment>
<sequence>MATPCLSIIIIFLLISLRIHPALAAVPRFGAVNDATLLAGAGFAPRWYMGTPARPAQPLSPNPRHALSGYRLGARQGYICPAGQHSCVEVNSPGTCCENDRYCYYNEDWKPMCCSLGVQCPDSKCGADELYCNTTSTTTVAIGATSTAEQQQGNVTSIESYITSTACCNRACKSTSFSCEPAFGGQCCPYEFKCASGSRCISDPAPSTSTSVSTIVSEVPSGCTTSQITCAQTAGGGCCNSGSICTFQSVATASSAAVCAPDPTLSDDDSSNGISSAAKAGIGVGVAVGAAIIIAAVTWLCIRQRRRSGTTGTASMSAHEMRGNTVAEHATGGARSGVGEQDVGNSLLVGPMTPWTLRSGFSDPNDTPLSGHGHDYIGPDAIEGPFTDRGGDEHPVFNPGLATTPPADGAPYHPDHILRPVEIGASETHKDIEERKEDGHLADAEETPAQDEDPTAGPFELMGSLGTPSPVNSDELGQLREKGPSPSSPV</sequence>
<protein>
    <recommendedName>
        <fullName evidence="6">Mid2 domain-containing protein</fullName>
    </recommendedName>
</protein>
<evidence type="ECO:0000313" key="5">
    <source>
        <dbReference type="Proteomes" id="UP000319160"/>
    </source>
</evidence>
<evidence type="ECO:0000256" key="3">
    <source>
        <dbReference type="SAM" id="SignalP"/>
    </source>
</evidence>
<accession>A0A553IAD5</accession>
<reference evidence="5" key="1">
    <citation type="submission" date="2019-06" db="EMBL/GenBank/DDBJ databases">
        <title>Draft genome sequence of the griseofulvin-producing fungus Xylaria cubensis strain G536.</title>
        <authorList>
            <person name="Mead M.E."/>
            <person name="Raja H.A."/>
            <person name="Steenwyk J.L."/>
            <person name="Knowles S.L."/>
            <person name="Oberlies N.H."/>
            <person name="Rokas A."/>
        </authorList>
    </citation>
    <scope>NUCLEOTIDE SEQUENCE [LARGE SCALE GENOMIC DNA]</scope>
    <source>
        <strain evidence="5">G536</strain>
    </source>
</reference>
<evidence type="ECO:0000313" key="4">
    <source>
        <dbReference type="EMBL" id="TRX97158.1"/>
    </source>
</evidence>
<keyword evidence="2" id="KW-1133">Transmembrane helix</keyword>
<dbReference type="EMBL" id="VFLP01000007">
    <property type="protein sequence ID" value="TRX97158.1"/>
    <property type="molecule type" value="Genomic_DNA"/>
</dbReference>
<name>A0A553IAD5_9PEZI</name>
<feature type="signal peptide" evidence="3">
    <location>
        <begin position="1"/>
        <end position="24"/>
    </location>
</feature>
<dbReference type="Proteomes" id="UP000319160">
    <property type="component" value="Unassembled WGS sequence"/>
</dbReference>
<keyword evidence="2" id="KW-0812">Transmembrane</keyword>
<evidence type="ECO:0000256" key="2">
    <source>
        <dbReference type="SAM" id="Phobius"/>
    </source>
</evidence>
<keyword evidence="2" id="KW-0472">Membrane</keyword>
<proteinExistence type="predicted"/>
<dbReference type="OrthoDB" id="4499262at2759"/>
<organism evidence="4 5">
    <name type="scientific">Xylaria flabelliformis</name>
    <dbReference type="NCBI Taxonomy" id="2512241"/>
    <lineage>
        <taxon>Eukaryota</taxon>
        <taxon>Fungi</taxon>
        <taxon>Dikarya</taxon>
        <taxon>Ascomycota</taxon>
        <taxon>Pezizomycotina</taxon>
        <taxon>Sordariomycetes</taxon>
        <taxon>Xylariomycetidae</taxon>
        <taxon>Xylariales</taxon>
        <taxon>Xylariaceae</taxon>
        <taxon>Xylaria</taxon>
    </lineage>
</organism>
<evidence type="ECO:0000256" key="1">
    <source>
        <dbReference type="SAM" id="MobiDB-lite"/>
    </source>
</evidence>
<feature type="chain" id="PRO_5021948908" description="Mid2 domain-containing protein" evidence="3">
    <location>
        <begin position="25"/>
        <end position="490"/>
    </location>
</feature>
<dbReference type="STRING" id="2512241.A0A553IAD5"/>
<feature type="compositionally biased region" description="Acidic residues" evidence="1">
    <location>
        <begin position="444"/>
        <end position="454"/>
    </location>
</feature>
<feature type="region of interest" description="Disordered" evidence="1">
    <location>
        <begin position="434"/>
        <end position="490"/>
    </location>
</feature>
<dbReference type="AlphaFoldDB" id="A0A553IAD5"/>
<feature type="compositionally biased region" description="Basic and acidic residues" evidence="1">
    <location>
        <begin position="434"/>
        <end position="443"/>
    </location>
</feature>
<keyword evidence="3" id="KW-0732">Signal</keyword>
<keyword evidence="5" id="KW-1185">Reference proteome</keyword>
<gene>
    <name evidence="4" type="ORF">FHL15_001952</name>
</gene>
<evidence type="ECO:0008006" key="6">
    <source>
        <dbReference type="Google" id="ProtNLM"/>
    </source>
</evidence>
<feature type="region of interest" description="Disordered" evidence="1">
    <location>
        <begin position="359"/>
        <end position="406"/>
    </location>
</feature>
<feature type="transmembrane region" description="Helical" evidence="2">
    <location>
        <begin position="280"/>
        <end position="302"/>
    </location>
</feature>